<accession>A0A401IPN5</accession>
<feature type="coiled-coil region" evidence="1">
    <location>
        <begin position="829"/>
        <end position="856"/>
    </location>
</feature>
<organism evidence="3">
    <name type="scientific">Sesarmops intermedium nimavirus</name>
    <dbReference type="NCBI Taxonomy" id="2133796"/>
    <lineage>
        <taxon>Viruses</taxon>
        <taxon>Viruses incertae sedis</taxon>
        <taxon>Naldaviricetes</taxon>
        <taxon>Nimaviridae</taxon>
    </lineage>
</organism>
<evidence type="ECO:0000256" key="1">
    <source>
        <dbReference type="SAM" id="Coils"/>
    </source>
</evidence>
<comment type="caution">
    <text evidence="3">The sequence shown here is derived from an EMBL/GenBank/DDBJ whole genome shotgun (WGS) entry which is preliminary data.</text>
</comment>
<sequence>MTLLTLAAATRRVASVKGNYSKADAITGKQYPKNDTRKVTVSEPSAEIKKLQDKMNVVITEWYNSGGKTLLNLGENAENWDTIINLVDKLYDPVFAGGHLPSTLCDSSSLGAAIFASLATVIEEKLSVLCGDEGVLLRSKNNHTALLSNDTLSNTLILRIDKMAKVKKRNINDAKEKEMLLYRMSKLKEAPLPHRLSLFENFGDETRKEEICSSASAVAGTTVASDMHCKLVNHVFKVAFRKSGPGRQQQQQQHMVETHALSKYVLEYMNGRDDFYPYNPDSASIFYCDYNDFKAYQALPDKFKMSSIIPGSHNMEDLPFRPFAVPAHYKTGERRRIFKYERAVPLYSGGLCFDYGEFLCYCIFGVEWDKHLGDIVDALGHSPMTSFSPNIYSGVFKDTYDFNRLGNIRMGVVDFALRSVAEFIRSEAYDAANKEKEEKKEEEENVLSTLRNTIRNSVQQIRSFLKEDLPNIVSRFKRDLPAGDYGEPGEFECLTAHLFLSRLLDECHILRNMDIQRTVFSTRISLMNFIAPRETNTQTYSSVEEIPDGVLAGLSGNDVDDKNFQFPRTGGAVVSWDGSTGKVIGVWRNSVTGHYLSDHESVAKKYKNDLKLVKTIKNVLREASEKGDLNPVFFNREAIYRALHAKGIFVPGMNLTETGKSFEGLRNLEEEEEEEEEEKINDGEFRGVLSGLIDILETKALTVYTRDAFRKVGEGIRTEAEALTATETALMKSLSESFRTDTSLGLDFSADTQSLILKDTKTSLLEETKALRANKIAFSSLMKSMGVQVSKDLDVEFAAEMRETYPDTAIREFEESAKEFQKNIPESQVREIEEISREAGENLEKLEQKINDTELSKIIDSVLAKKLGNGVLVFVGRFATASVLVGTVVVTGFLGPAVLGTMHASRGAHLNVVYHTNKNGVTSYTITDTDKKLGWTKRVVAHPFRKEIGNSDNEPNSEACLIKKEGGTNSRNKAWAPAEPCYSWSKLPKGQSLTCDKEMTAMQALVDTLKSLGGDVANTIFGFVGDAVVAEKASSTIINSPGFIVSVPIAASIAATKLQPANWKTGLTVGLAMLVLILVVRFFAGSGAFTLNWFSANDKSKRKYTEAYEMGKIMKKQNGERRGVEEYMKRNRDRDVIKLRPAFLPATTNYSRAAKILGADMTLFADCYRDVRHKMRIVRSFFTPHQQ</sequence>
<keyword evidence="2" id="KW-0812">Transmembrane</keyword>
<evidence type="ECO:0000256" key="2">
    <source>
        <dbReference type="SAM" id="Phobius"/>
    </source>
</evidence>
<keyword evidence="2" id="KW-1133">Transmembrane helix</keyword>
<proteinExistence type="predicted"/>
<name>A0A401IPN5_9VIRU</name>
<protein>
    <submittedName>
        <fullName evidence="3">Wsv011-like protein</fullName>
    </submittedName>
</protein>
<feature type="transmembrane region" description="Helical" evidence="2">
    <location>
        <begin position="1067"/>
        <end position="1094"/>
    </location>
</feature>
<keyword evidence="1" id="KW-0175">Coiled coil</keyword>
<keyword evidence="2" id="KW-0472">Membrane</keyword>
<reference evidence="3" key="1">
    <citation type="journal article" date="2018" name="J. Virol.">
        <title>Crustacean Genome Exploration Reveals the Evolutionary Origin of White Spot Syndrome Virus.</title>
        <authorList>
            <person name="Kawato S."/>
            <person name="Shitara A."/>
            <person name="Wang Y."/>
            <person name="Nozaki R."/>
            <person name="Kondo H."/>
            <person name="Hirono I."/>
        </authorList>
    </citation>
    <scope>NUCLEOTIDE SEQUENCE</scope>
    <source>
        <strain evidence="3">Kochi-1</strain>
    </source>
</reference>
<dbReference type="EMBL" id="BFCG01000002">
    <property type="protein sequence ID" value="GBG35576.1"/>
    <property type="molecule type" value="Genomic_DNA"/>
</dbReference>
<evidence type="ECO:0000313" key="3">
    <source>
        <dbReference type="EMBL" id="GBG35576.1"/>
    </source>
</evidence>
<feature type="coiled-coil region" evidence="1">
    <location>
        <begin position="425"/>
        <end position="460"/>
    </location>
</feature>